<dbReference type="RefSeq" id="WP_075852825.1">
    <property type="nucleotide sequence ID" value="NZ_FMAC01000003.1"/>
</dbReference>
<evidence type="ECO:0000313" key="6">
    <source>
        <dbReference type="EMBL" id="SCB18728.1"/>
    </source>
</evidence>
<name>A0A1C3UTF9_9HYPH</name>
<dbReference type="STRING" id="52131.GA0061100_103165"/>
<gene>
    <name evidence="6" type="ORF">GA0061100_103165</name>
</gene>
<dbReference type="PANTHER" id="PTHR33337">
    <property type="entry name" value="GFA DOMAIN-CONTAINING PROTEIN"/>
    <property type="match status" value="1"/>
</dbReference>
<sequence length="139" mass="15497">MARRHTGGCRCGAIKFEASSEPFYTSYCHCSDCRRATGARVAAFVGFLTKDVTFHGNEGATYGQYPIKRSFCPTCGAPIAYSDARIDHQIFLMLGAMDHPEFYAPAVHSYVSEQLPFFHLEDDLPRSQKHTAPRPDDVT</sequence>
<protein>
    <submittedName>
        <fullName evidence="6">Uncharacterized conserved protein</fullName>
    </submittedName>
</protein>
<accession>A0A1C3UTF9</accession>
<evidence type="ECO:0000313" key="7">
    <source>
        <dbReference type="Proteomes" id="UP000186228"/>
    </source>
</evidence>
<feature type="domain" description="CENP-V/GFA" evidence="5">
    <location>
        <begin position="5"/>
        <end position="137"/>
    </location>
</feature>
<reference evidence="7" key="1">
    <citation type="submission" date="2016-08" db="EMBL/GenBank/DDBJ databases">
        <authorList>
            <person name="Varghese N."/>
            <person name="Submissions Spin"/>
        </authorList>
    </citation>
    <scope>NUCLEOTIDE SEQUENCE [LARGE SCALE GENOMIC DNA]</scope>
    <source>
        <strain evidence="7">CCBAU 57015</strain>
    </source>
</reference>
<dbReference type="OrthoDB" id="9807246at2"/>
<dbReference type="Proteomes" id="UP000186228">
    <property type="component" value="Unassembled WGS sequence"/>
</dbReference>
<dbReference type="Gene3D" id="3.90.1590.10">
    <property type="entry name" value="glutathione-dependent formaldehyde- activating enzyme (gfa)"/>
    <property type="match status" value="1"/>
</dbReference>
<evidence type="ECO:0000256" key="1">
    <source>
        <dbReference type="ARBA" id="ARBA00005495"/>
    </source>
</evidence>
<evidence type="ECO:0000259" key="5">
    <source>
        <dbReference type="PROSITE" id="PS51891"/>
    </source>
</evidence>
<keyword evidence="7" id="KW-1185">Reference proteome</keyword>
<dbReference type="GO" id="GO:0046872">
    <property type="term" value="F:metal ion binding"/>
    <property type="evidence" value="ECO:0007669"/>
    <property type="project" value="UniProtKB-KW"/>
</dbReference>
<dbReference type="AlphaFoldDB" id="A0A1C3UTF9"/>
<organism evidence="6 7">
    <name type="scientific">Rhizobium hainanense</name>
    <dbReference type="NCBI Taxonomy" id="52131"/>
    <lineage>
        <taxon>Bacteria</taxon>
        <taxon>Pseudomonadati</taxon>
        <taxon>Pseudomonadota</taxon>
        <taxon>Alphaproteobacteria</taxon>
        <taxon>Hyphomicrobiales</taxon>
        <taxon>Rhizobiaceae</taxon>
        <taxon>Rhizobium/Agrobacterium group</taxon>
        <taxon>Rhizobium</taxon>
    </lineage>
</organism>
<keyword evidence="4" id="KW-0456">Lyase</keyword>
<dbReference type="Pfam" id="PF04828">
    <property type="entry name" value="GFA"/>
    <property type="match status" value="1"/>
</dbReference>
<dbReference type="PANTHER" id="PTHR33337:SF40">
    <property type="entry name" value="CENP-V_GFA DOMAIN-CONTAINING PROTEIN-RELATED"/>
    <property type="match status" value="1"/>
</dbReference>
<dbReference type="EMBL" id="FMAC01000003">
    <property type="protein sequence ID" value="SCB18728.1"/>
    <property type="molecule type" value="Genomic_DNA"/>
</dbReference>
<comment type="similarity">
    <text evidence="1">Belongs to the Gfa family.</text>
</comment>
<dbReference type="InterPro" id="IPR006913">
    <property type="entry name" value="CENP-V/GFA"/>
</dbReference>
<keyword evidence="3" id="KW-0862">Zinc</keyword>
<dbReference type="InterPro" id="IPR011057">
    <property type="entry name" value="Mss4-like_sf"/>
</dbReference>
<evidence type="ECO:0000256" key="3">
    <source>
        <dbReference type="ARBA" id="ARBA00022833"/>
    </source>
</evidence>
<evidence type="ECO:0000256" key="4">
    <source>
        <dbReference type="ARBA" id="ARBA00023239"/>
    </source>
</evidence>
<keyword evidence="2" id="KW-0479">Metal-binding</keyword>
<dbReference type="PROSITE" id="PS51891">
    <property type="entry name" value="CENP_V_GFA"/>
    <property type="match status" value="1"/>
</dbReference>
<dbReference type="GO" id="GO:0016846">
    <property type="term" value="F:carbon-sulfur lyase activity"/>
    <property type="evidence" value="ECO:0007669"/>
    <property type="project" value="InterPro"/>
</dbReference>
<evidence type="ECO:0000256" key="2">
    <source>
        <dbReference type="ARBA" id="ARBA00022723"/>
    </source>
</evidence>
<proteinExistence type="inferred from homology"/>
<dbReference type="SUPFAM" id="SSF51316">
    <property type="entry name" value="Mss4-like"/>
    <property type="match status" value="1"/>
</dbReference>